<dbReference type="Gene3D" id="3.30.2020.40">
    <property type="entry name" value="Uncharacterised protein PF10387, DUF2442"/>
    <property type="match status" value="1"/>
</dbReference>
<comment type="caution">
    <text evidence="1">The sequence shown here is derived from an EMBL/GenBank/DDBJ whole genome shotgun (WGS) entry which is preliminary data.</text>
</comment>
<sequence length="110" mass="12779">MSKELMDLLSGPEEDINVNASDDFDKIIESSNLKIQHFTFFRDLDLIVFILNNKRIIQRALSSFPILEQAEDYHLYQYQVSDYGIHWPDLDADISLRGFLVEETKKLVAA</sequence>
<keyword evidence="2" id="KW-1185">Reference proteome</keyword>
<dbReference type="Pfam" id="PF10387">
    <property type="entry name" value="DUF2442"/>
    <property type="match status" value="1"/>
</dbReference>
<dbReference type="Proteomes" id="UP001139000">
    <property type="component" value="Unassembled WGS sequence"/>
</dbReference>
<dbReference type="EMBL" id="JAJTTC010000009">
    <property type="protein sequence ID" value="MCF0064890.1"/>
    <property type="molecule type" value="Genomic_DNA"/>
</dbReference>
<organism evidence="1 2">
    <name type="scientific">Dyadobacter chenwenxiniae</name>
    <dbReference type="NCBI Taxonomy" id="2906456"/>
    <lineage>
        <taxon>Bacteria</taxon>
        <taxon>Pseudomonadati</taxon>
        <taxon>Bacteroidota</taxon>
        <taxon>Cytophagia</taxon>
        <taxon>Cytophagales</taxon>
        <taxon>Spirosomataceae</taxon>
        <taxon>Dyadobacter</taxon>
    </lineage>
</organism>
<protein>
    <submittedName>
        <fullName evidence="1">DUF2442 domain-containing protein</fullName>
    </submittedName>
</protein>
<proteinExistence type="predicted"/>
<name>A0A9X1PPB1_9BACT</name>
<evidence type="ECO:0000313" key="1">
    <source>
        <dbReference type="EMBL" id="MCF0064890.1"/>
    </source>
</evidence>
<evidence type="ECO:0000313" key="2">
    <source>
        <dbReference type="Proteomes" id="UP001139000"/>
    </source>
</evidence>
<gene>
    <name evidence="1" type="ORF">LXM26_25480</name>
</gene>
<dbReference type="AlphaFoldDB" id="A0A9X1PPB1"/>
<dbReference type="InterPro" id="IPR018841">
    <property type="entry name" value="DUF2442"/>
</dbReference>
<accession>A0A9X1PPB1</accession>
<dbReference type="RefSeq" id="WP_234657868.1">
    <property type="nucleotide sequence ID" value="NZ_CP094997.1"/>
</dbReference>
<reference evidence="1" key="1">
    <citation type="submission" date="2021-12" db="EMBL/GenBank/DDBJ databases">
        <title>Novel species in genus Dyadobacter.</title>
        <authorList>
            <person name="Ma C."/>
        </authorList>
    </citation>
    <scope>NUCLEOTIDE SEQUENCE</scope>
    <source>
        <strain evidence="1">LJ419</strain>
    </source>
</reference>